<gene>
    <name evidence="1" type="ORF">BN9_013500</name>
</gene>
<dbReference type="InParanoid" id="A0A024G1Y8"/>
<proteinExistence type="predicted"/>
<comment type="caution">
    <text evidence="1">The sequence shown here is derived from an EMBL/GenBank/DDBJ whole genome shotgun (WGS) entry which is preliminary data.</text>
</comment>
<name>A0A024G1Y8_9STRA</name>
<dbReference type="EMBL" id="CAIX01000009">
    <property type="protein sequence ID" value="CCI40566.1"/>
    <property type="molecule type" value="Genomic_DNA"/>
</dbReference>
<evidence type="ECO:0000313" key="2">
    <source>
        <dbReference type="Proteomes" id="UP000053237"/>
    </source>
</evidence>
<organism evidence="1 2">
    <name type="scientific">Albugo candida</name>
    <dbReference type="NCBI Taxonomy" id="65357"/>
    <lineage>
        <taxon>Eukaryota</taxon>
        <taxon>Sar</taxon>
        <taxon>Stramenopiles</taxon>
        <taxon>Oomycota</taxon>
        <taxon>Peronosporomycetes</taxon>
        <taxon>Albuginales</taxon>
        <taxon>Albuginaceae</taxon>
        <taxon>Albugo</taxon>
    </lineage>
</organism>
<accession>A0A024G1Y8</accession>
<keyword evidence="2" id="KW-1185">Reference proteome</keyword>
<protein>
    <submittedName>
        <fullName evidence="1">Uncharacterized protein</fullName>
    </submittedName>
</protein>
<dbReference type="Proteomes" id="UP000053237">
    <property type="component" value="Unassembled WGS sequence"/>
</dbReference>
<dbReference type="AlphaFoldDB" id="A0A024G1Y8"/>
<evidence type="ECO:0000313" key="1">
    <source>
        <dbReference type="EMBL" id="CCI40566.1"/>
    </source>
</evidence>
<sequence>MRPLRKKCCVLIEFCLKSYLMSELKKDLTVHVCVIPLLTCPDTANSVDEAICYHLGWKSARCIPNELTVHVAAYSCALCCNACITHEIFSWAAPQNDLFICPLDLSLLHCCRAVVPFSPSNSSSDKILAADMYPFFSFASIRTLYGDCSFCVDTSIFASSTSRGS</sequence>
<reference evidence="1 2" key="1">
    <citation type="submission" date="2012-05" db="EMBL/GenBank/DDBJ databases">
        <title>Recombination and specialization in a pathogen metapopulation.</title>
        <authorList>
            <person name="Gardiner A."/>
            <person name="Kemen E."/>
            <person name="Schultz-Larsen T."/>
            <person name="MacLean D."/>
            <person name="Van Oosterhout C."/>
            <person name="Jones J.D.G."/>
        </authorList>
    </citation>
    <scope>NUCLEOTIDE SEQUENCE [LARGE SCALE GENOMIC DNA]</scope>
    <source>
        <strain evidence="1 2">Ac Nc2</strain>
    </source>
</reference>